<comment type="caution">
    <text evidence="1">The sequence shown here is derived from an EMBL/GenBank/DDBJ whole genome shotgun (WGS) entry which is preliminary data.</text>
</comment>
<proteinExistence type="predicted"/>
<keyword evidence="2" id="KW-1185">Reference proteome</keyword>
<reference evidence="2" key="1">
    <citation type="journal article" date="2023" name="Hortic. Res.">
        <title>A chromosome-level phased genome enabling allele-level studies in sweet orange: a case study on citrus Huanglongbing tolerance.</title>
        <authorList>
            <person name="Wu B."/>
            <person name="Yu Q."/>
            <person name="Deng Z."/>
            <person name="Duan Y."/>
            <person name="Luo F."/>
            <person name="Gmitter F. Jr."/>
        </authorList>
    </citation>
    <scope>NUCLEOTIDE SEQUENCE [LARGE SCALE GENOMIC DNA]</scope>
    <source>
        <strain evidence="2">cv. Valencia</strain>
    </source>
</reference>
<dbReference type="EMBL" id="CM039177">
    <property type="protein sequence ID" value="KAH9698219.1"/>
    <property type="molecule type" value="Genomic_DNA"/>
</dbReference>
<evidence type="ECO:0000313" key="2">
    <source>
        <dbReference type="Proteomes" id="UP000829398"/>
    </source>
</evidence>
<organism evidence="1 2">
    <name type="scientific">Citrus sinensis</name>
    <name type="common">Sweet orange</name>
    <name type="synonym">Citrus aurantium var. sinensis</name>
    <dbReference type="NCBI Taxonomy" id="2711"/>
    <lineage>
        <taxon>Eukaryota</taxon>
        <taxon>Viridiplantae</taxon>
        <taxon>Streptophyta</taxon>
        <taxon>Embryophyta</taxon>
        <taxon>Tracheophyta</taxon>
        <taxon>Spermatophyta</taxon>
        <taxon>Magnoliopsida</taxon>
        <taxon>eudicotyledons</taxon>
        <taxon>Gunneridae</taxon>
        <taxon>Pentapetalae</taxon>
        <taxon>rosids</taxon>
        <taxon>malvids</taxon>
        <taxon>Sapindales</taxon>
        <taxon>Rutaceae</taxon>
        <taxon>Aurantioideae</taxon>
        <taxon>Citrus</taxon>
    </lineage>
</organism>
<evidence type="ECO:0000313" key="1">
    <source>
        <dbReference type="EMBL" id="KAH9698219.1"/>
    </source>
</evidence>
<dbReference type="Proteomes" id="UP000829398">
    <property type="component" value="Chromosome 8"/>
</dbReference>
<sequence>MTTQKHSTFREGQSTTRPPFFDGNDYPYWKTRMRIYLQALDYEIWEVVYDGPFMPLTKNEVGEDIPKPSREWNELEKRKVSLNSKAINALFCALDKKEFHRVSSCESANEIWHKLEVVYEGTNQVKESKISRYTRQDELFQMEQNESVYSMYTRFTDIVNTLGTLGKIFSNSEKVKKIIRSLPKEWRQKRTAIEEAKDLNILPIDDLIGSLISYKEDLVAERGNEEKKKSIALKVIKYESDGESEPDDEQLAMLARRFRKFFKKIGDRRKFRNLKNQKEKKEVIICYECKKPGHIRSECPLLNKLKKKAMVATWDDSDEDSSDEEESQEVSNLALMAIGDDDDLNEVSDPTYDELYDAFKEMHDELMKIDKKNACLKKKLLELTNEKDAMQKCNESLNEKIKGLELENKTLHNRAALSNEKPSTSHEHLEPHVDDLKKENEMLKKKNIELSNVVLKFTNGQKILDNMLNSQKCVFDKGGLGCPVKKNAYYGVKCIWVPKGTVANTQGPKKQFSSPRTLQQNGVVERKNKYIQEMARTMLNENALPKYFWADAVNTACYVLNRMLIRPHLNKTPYELWKDGKPNIGYFKVFGCKCFILNTKDNLGKFDPKSDIGIFLGYSNSSKAYRVYNKRTLVVEESMHVTFDESNPSSTKKGVVNDNADGELQEESSKENQENAP</sequence>
<gene>
    <name evidence="1" type="ORF">KPL71_023937</name>
</gene>
<protein>
    <submittedName>
        <fullName evidence="1">Uncharacterized protein</fullName>
    </submittedName>
</protein>
<accession>A0ACB8IMS9</accession>
<name>A0ACB8IMS9_CITSI</name>